<proteinExistence type="predicted"/>
<reference evidence="2 3" key="1">
    <citation type="journal article" date="2015" name="Genome Biol. Evol.">
        <title>The genome of winter moth (Operophtera brumata) provides a genomic perspective on sexual dimorphism and phenology.</title>
        <authorList>
            <person name="Derks M.F."/>
            <person name="Smit S."/>
            <person name="Salis L."/>
            <person name="Schijlen E."/>
            <person name="Bossers A."/>
            <person name="Mateman C."/>
            <person name="Pijl A.S."/>
            <person name="de Ridder D."/>
            <person name="Groenen M.A."/>
            <person name="Visser M.E."/>
            <person name="Megens H.J."/>
        </authorList>
    </citation>
    <scope>NUCLEOTIDE SEQUENCE [LARGE SCALE GENOMIC DNA]</scope>
    <source>
        <strain evidence="2">WM2013NL</strain>
        <tissue evidence="2">Head and thorax</tissue>
    </source>
</reference>
<sequence length="262" mass="30104">MYKELKAEKDADPKFTELFDYLSKQTNQSMRSVLPVDFLYSTFLAQQDAGLKLPEWTKNVFPHRMREPHTNVDRSLLVYSGHDVTVVALWRALGFTELLEPEYGAIHHDVTAVALWRALGFTELLEPEYGAIHHDVTAIALWRALGFMELLEPEYGASIVLELHEDVERDDLFVKVTVALWRALGFTELLEPEYGAIYHDVTAVALWRALGFTELLEPEYGASIVLELHEDLPFCDEPCPYQQFVAYISKLIPRDWTAECRN</sequence>
<name>A0A0L7LG73_OPEBR</name>
<dbReference type="AlphaFoldDB" id="A0A0L7LG73"/>
<dbReference type="SUPFAM" id="SSF53254">
    <property type="entry name" value="Phosphoglycerate mutase-like"/>
    <property type="match status" value="2"/>
</dbReference>
<dbReference type="PANTHER" id="PTHR11567">
    <property type="entry name" value="ACID PHOSPHATASE-RELATED"/>
    <property type="match status" value="1"/>
</dbReference>
<dbReference type="InterPro" id="IPR029033">
    <property type="entry name" value="His_PPase_superfam"/>
</dbReference>
<dbReference type="InterPro" id="IPR050645">
    <property type="entry name" value="Histidine_acid_phosphatase"/>
</dbReference>
<evidence type="ECO:0000313" key="2">
    <source>
        <dbReference type="EMBL" id="KOB74384.1"/>
    </source>
</evidence>
<comment type="caution">
    <text evidence="2">The sequence shown here is derived from an EMBL/GenBank/DDBJ whole genome shotgun (WGS) entry which is preliminary data.</text>
</comment>
<evidence type="ECO:0000256" key="1">
    <source>
        <dbReference type="ARBA" id="ARBA00022801"/>
    </source>
</evidence>
<dbReference type="Proteomes" id="UP000037510">
    <property type="component" value="Unassembled WGS sequence"/>
</dbReference>
<dbReference type="STRING" id="104452.A0A0L7LG73"/>
<dbReference type="PANTHER" id="PTHR11567:SF110">
    <property type="entry name" value="2-PHOSPHOXYLOSE PHOSPHATASE 1"/>
    <property type="match status" value="1"/>
</dbReference>
<keyword evidence="3" id="KW-1185">Reference proteome</keyword>
<gene>
    <name evidence="2" type="ORF">OBRU01_06595</name>
</gene>
<keyword evidence="1" id="KW-0378">Hydrolase</keyword>
<evidence type="ECO:0000313" key="3">
    <source>
        <dbReference type="Proteomes" id="UP000037510"/>
    </source>
</evidence>
<dbReference type="GO" id="GO:0016791">
    <property type="term" value="F:phosphatase activity"/>
    <property type="evidence" value="ECO:0007669"/>
    <property type="project" value="TreeGrafter"/>
</dbReference>
<dbReference type="EMBL" id="JTDY01001255">
    <property type="protein sequence ID" value="KOB74384.1"/>
    <property type="molecule type" value="Genomic_DNA"/>
</dbReference>
<dbReference type="Gene3D" id="3.40.50.1240">
    <property type="entry name" value="Phosphoglycerate mutase-like"/>
    <property type="match status" value="2"/>
</dbReference>
<protein>
    <submittedName>
        <fullName evidence="2">Putative Lysosomal acid phosphatase</fullName>
    </submittedName>
</protein>
<organism evidence="2 3">
    <name type="scientific">Operophtera brumata</name>
    <name type="common">Winter moth</name>
    <name type="synonym">Phalaena brumata</name>
    <dbReference type="NCBI Taxonomy" id="104452"/>
    <lineage>
        <taxon>Eukaryota</taxon>
        <taxon>Metazoa</taxon>
        <taxon>Ecdysozoa</taxon>
        <taxon>Arthropoda</taxon>
        <taxon>Hexapoda</taxon>
        <taxon>Insecta</taxon>
        <taxon>Pterygota</taxon>
        <taxon>Neoptera</taxon>
        <taxon>Endopterygota</taxon>
        <taxon>Lepidoptera</taxon>
        <taxon>Glossata</taxon>
        <taxon>Ditrysia</taxon>
        <taxon>Geometroidea</taxon>
        <taxon>Geometridae</taxon>
        <taxon>Larentiinae</taxon>
        <taxon>Operophtera</taxon>
    </lineage>
</organism>
<accession>A0A0L7LG73</accession>